<name>A0ABW3DAE9_9BACL</name>
<feature type="domain" description="Anti-sigma K factor RskA C-terminal" evidence="11">
    <location>
        <begin position="134"/>
        <end position="268"/>
    </location>
</feature>
<dbReference type="EMBL" id="JBHTIU010000027">
    <property type="protein sequence ID" value="MFD0868985.1"/>
    <property type="molecule type" value="Genomic_DNA"/>
</dbReference>
<reference evidence="14" key="1">
    <citation type="journal article" date="2019" name="Int. J. Syst. Evol. Microbiol.">
        <title>The Global Catalogue of Microorganisms (GCM) 10K type strain sequencing project: providing services to taxonomists for standard genome sequencing and annotation.</title>
        <authorList>
            <consortium name="The Broad Institute Genomics Platform"/>
            <consortium name="The Broad Institute Genome Sequencing Center for Infectious Disease"/>
            <person name="Wu L."/>
            <person name="Ma J."/>
        </authorList>
    </citation>
    <scope>NUCLEOTIDE SEQUENCE [LARGE SCALE GENOMIC DNA]</scope>
    <source>
        <strain evidence="14">CCUG 57263</strain>
    </source>
</reference>
<comment type="similarity">
    <text evidence="7">Belongs to the zinc-associated anti-sigma factor (ZAS) superfamily. Anti-sigma-W factor family.</text>
</comment>
<proteinExistence type="inferred from homology"/>
<accession>A0ABW3DAE9</accession>
<evidence type="ECO:0000256" key="5">
    <source>
        <dbReference type="ARBA" id="ARBA00022989"/>
    </source>
</evidence>
<keyword evidence="4" id="KW-0812">Transmembrane</keyword>
<keyword evidence="6" id="KW-0472">Membrane</keyword>
<dbReference type="Pfam" id="PF10099">
    <property type="entry name" value="RskA_C"/>
    <property type="match status" value="1"/>
</dbReference>
<dbReference type="InterPro" id="IPR041916">
    <property type="entry name" value="Anti_sigma_zinc_sf"/>
</dbReference>
<sequence length="276" mass="30773">MDHRNDECSLLIAYVAGECGEEDRVRFERHLLYCLACRQEARELKQVWTALALQAEEEEVPADLKTQVISSLFPDEQTEPKPEPIPALVPAFQLSRVETARRRKEERRRARWKWERYAPRFYKSASVLLIGALLVSLSGNVKMHEQLTAVREPSRPAVVAAHPVPTQVIKIYNLKSTDASMDTAEGTVWLLRQGAEVEIVGSFAGLAANQAGDAYQVWLIHEGERQSAGTFQVDALGRGAIAYHMDSPDLPFDSIDITLEPDSHGSVPRGKTVLGT</sequence>
<evidence type="ECO:0000313" key="13">
    <source>
        <dbReference type="EMBL" id="MFD0868985.1"/>
    </source>
</evidence>
<feature type="domain" description="Putative zinc-finger" evidence="12">
    <location>
        <begin position="10"/>
        <end position="38"/>
    </location>
</feature>
<evidence type="ECO:0000256" key="3">
    <source>
        <dbReference type="ARBA" id="ARBA00022475"/>
    </source>
</evidence>
<dbReference type="RefSeq" id="WP_144932799.1">
    <property type="nucleotide sequence ID" value="NZ_JBHTIU010000027.1"/>
</dbReference>
<dbReference type="PANTHER" id="PTHR37461">
    <property type="entry name" value="ANTI-SIGMA-K FACTOR RSKA"/>
    <property type="match status" value="1"/>
</dbReference>
<dbReference type="InterPro" id="IPR027383">
    <property type="entry name" value="Znf_put"/>
</dbReference>
<evidence type="ECO:0000256" key="4">
    <source>
        <dbReference type="ARBA" id="ARBA00022692"/>
    </source>
</evidence>
<comment type="subcellular location">
    <subcellularLocation>
        <location evidence="2">Cell membrane</location>
    </subcellularLocation>
    <subcellularLocation>
        <location evidence="1">Membrane</location>
        <topology evidence="1">Single-pass membrane protein</topology>
    </subcellularLocation>
</comment>
<evidence type="ECO:0000256" key="9">
    <source>
        <dbReference type="ARBA" id="ARBA00029829"/>
    </source>
</evidence>
<evidence type="ECO:0000256" key="2">
    <source>
        <dbReference type="ARBA" id="ARBA00004236"/>
    </source>
</evidence>
<comment type="caution">
    <text evidence="13">The sequence shown here is derived from an EMBL/GenBank/DDBJ whole genome shotgun (WGS) entry which is preliminary data.</text>
</comment>
<dbReference type="Proteomes" id="UP001597120">
    <property type="component" value="Unassembled WGS sequence"/>
</dbReference>
<dbReference type="PANTHER" id="PTHR37461:SF1">
    <property type="entry name" value="ANTI-SIGMA-K FACTOR RSKA"/>
    <property type="match status" value="1"/>
</dbReference>
<keyword evidence="3" id="KW-1003">Cell membrane</keyword>
<protein>
    <recommendedName>
        <fullName evidence="8">Anti-sigma-W factor RsiW</fullName>
    </recommendedName>
    <alternativeName>
        <fullName evidence="10">Regulator of SigK</fullName>
    </alternativeName>
    <alternativeName>
        <fullName evidence="9">Sigma-K anti-sigma factor RskA</fullName>
    </alternativeName>
</protein>
<evidence type="ECO:0000256" key="8">
    <source>
        <dbReference type="ARBA" id="ARBA00024438"/>
    </source>
</evidence>
<dbReference type="InterPro" id="IPR051474">
    <property type="entry name" value="Anti-sigma-K/W_factor"/>
</dbReference>
<evidence type="ECO:0000259" key="11">
    <source>
        <dbReference type="Pfam" id="PF10099"/>
    </source>
</evidence>
<evidence type="ECO:0000256" key="6">
    <source>
        <dbReference type="ARBA" id="ARBA00023136"/>
    </source>
</evidence>
<dbReference type="Pfam" id="PF13490">
    <property type="entry name" value="zf-HC2"/>
    <property type="match status" value="1"/>
</dbReference>
<evidence type="ECO:0000259" key="12">
    <source>
        <dbReference type="Pfam" id="PF13490"/>
    </source>
</evidence>
<gene>
    <name evidence="13" type="ORF">ACFQ03_07470</name>
</gene>
<evidence type="ECO:0000313" key="14">
    <source>
        <dbReference type="Proteomes" id="UP001597120"/>
    </source>
</evidence>
<dbReference type="InterPro" id="IPR018764">
    <property type="entry name" value="RskA_C"/>
</dbReference>
<keyword evidence="14" id="KW-1185">Reference proteome</keyword>
<keyword evidence="5" id="KW-1133">Transmembrane helix</keyword>
<dbReference type="Gene3D" id="1.10.10.1320">
    <property type="entry name" value="Anti-sigma factor, zinc-finger domain"/>
    <property type="match status" value="1"/>
</dbReference>
<organism evidence="13 14">
    <name type="scientific">Paenibacillus residui</name>
    <dbReference type="NCBI Taxonomy" id="629724"/>
    <lineage>
        <taxon>Bacteria</taxon>
        <taxon>Bacillati</taxon>
        <taxon>Bacillota</taxon>
        <taxon>Bacilli</taxon>
        <taxon>Bacillales</taxon>
        <taxon>Paenibacillaceae</taxon>
        <taxon>Paenibacillus</taxon>
    </lineage>
</organism>
<evidence type="ECO:0000256" key="10">
    <source>
        <dbReference type="ARBA" id="ARBA00030803"/>
    </source>
</evidence>
<evidence type="ECO:0000256" key="7">
    <source>
        <dbReference type="ARBA" id="ARBA00024353"/>
    </source>
</evidence>
<evidence type="ECO:0000256" key="1">
    <source>
        <dbReference type="ARBA" id="ARBA00004167"/>
    </source>
</evidence>